<comment type="function">
    <text evidence="8">Acts as a component of the translation initiation factor 2B (eIF2B) complex, which catalyzes the exchange of GDP for GTP on the eukaryotic initiation factor 2 (eIF2) complex gamma subunit. Its guanine nucleotide exchange factor activity is repressed when bound to eIF2 complex phosphorylated on the alpha subunit, thereby limiting the amount of methionyl-initiator methionine tRNA available to the ribosome and consequently global translation is repressed.</text>
</comment>
<keyword evidence="13" id="KW-1185">Reference proteome</keyword>
<sequence>MTQTQFQVVILATDKACGNSRLSPIDDNIPHSLLPIANRPLISYQFEFLEKAGFETKSDNPIIIVVNEASEEKIRQHVSEIYKGLEVEFFVLKDRLASCEILYRIRDKIKSEYFIILNANLVLEETFIRQMADIHRSGEAAVTMLLKPAQKVVEQPSKKGAAEAPSSSKKELIFTDYIALDEKKEKVIMMEPGTEIEENLQFNKSLLKHFPNLTIYSDLQDTHFYIFSRWVLELIVEDQKEKYPLFSDIKKHLIPYLLSCQIPNIKRQRPLPESAFNLTQKISQEMSSTASPFNQFSDINIQKKKTIKCLAYILKNGYCMNVNTVKSYQQINRDISKGDLSLLPLEPKLEKNYFIDPAANVTPTQVGPYCVIGASSTLGSKCSVKFSIIGKHCKIGDNVRIENSIIMDHVNIEDKCTIKDSIICNDVFIKAGSSTVGQYLTK</sequence>
<dbReference type="RefSeq" id="XP_003294462.1">
    <property type="nucleotide sequence ID" value="XM_003294414.1"/>
</dbReference>
<dbReference type="GeneID" id="10506768"/>
<dbReference type="PANTHER" id="PTHR45989">
    <property type="entry name" value="TRANSLATION INITIATION FACTOR EIF-2B SUBUNIT GAMMA"/>
    <property type="match status" value="1"/>
</dbReference>
<evidence type="ECO:0000256" key="8">
    <source>
        <dbReference type="ARBA" id="ARBA00045373"/>
    </source>
</evidence>
<dbReference type="FunCoup" id="F1A470">
    <property type="interactions" value="350"/>
</dbReference>
<name>F1A470_DICPU</name>
<dbReference type="GO" id="GO:0003743">
    <property type="term" value="F:translation initiation factor activity"/>
    <property type="evidence" value="ECO:0000318"/>
    <property type="project" value="GO_Central"/>
</dbReference>
<evidence type="ECO:0000313" key="12">
    <source>
        <dbReference type="EMBL" id="EGC29005.1"/>
    </source>
</evidence>
<dbReference type="AlphaFoldDB" id="F1A470"/>
<dbReference type="GO" id="GO:0005085">
    <property type="term" value="F:guanyl-nucleotide exchange factor activity"/>
    <property type="evidence" value="ECO:0000318"/>
    <property type="project" value="GO_Central"/>
</dbReference>
<organism evidence="12 13">
    <name type="scientific">Dictyostelium purpureum</name>
    <name type="common">Slime mold</name>
    <dbReference type="NCBI Taxonomy" id="5786"/>
    <lineage>
        <taxon>Eukaryota</taxon>
        <taxon>Amoebozoa</taxon>
        <taxon>Evosea</taxon>
        <taxon>Eumycetozoa</taxon>
        <taxon>Dictyostelia</taxon>
        <taxon>Dictyosteliales</taxon>
        <taxon>Dictyosteliaceae</taxon>
        <taxon>Dictyostelium</taxon>
    </lineage>
</organism>
<evidence type="ECO:0000256" key="4">
    <source>
        <dbReference type="ARBA" id="ARBA00022540"/>
    </source>
</evidence>
<evidence type="ECO:0000259" key="10">
    <source>
        <dbReference type="Pfam" id="PF00483"/>
    </source>
</evidence>
<dbReference type="InterPro" id="IPR005835">
    <property type="entry name" value="NTP_transferase_dom"/>
</dbReference>
<evidence type="ECO:0000256" key="7">
    <source>
        <dbReference type="ARBA" id="ARBA00044229"/>
    </source>
</evidence>
<dbReference type="GO" id="GO:0002183">
    <property type="term" value="P:cytoplasmic translational initiation"/>
    <property type="evidence" value="ECO:0000318"/>
    <property type="project" value="GO_Central"/>
</dbReference>
<dbReference type="Pfam" id="PF00483">
    <property type="entry name" value="NTP_transferase"/>
    <property type="match status" value="1"/>
</dbReference>
<dbReference type="GO" id="GO:0005829">
    <property type="term" value="C:cytosol"/>
    <property type="evidence" value="ECO:0007669"/>
    <property type="project" value="UniProtKB-SubCell"/>
</dbReference>
<dbReference type="VEuPathDB" id="AmoebaDB:DICPUDRAFT_43464"/>
<dbReference type="InterPro" id="IPR029044">
    <property type="entry name" value="Nucleotide-diphossugar_trans"/>
</dbReference>
<dbReference type="OrthoDB" id="10250549at2759"/>
<feature type="domain" description="EIF2B subunit epsilon/gamma LbH" evidence="11">
    <location>
        <begin position="364"/>
        <end position="433"/>
    </location>
</feature>
<evidence type="ECO:0000256" key="9">
    <source>
        <dbReference type="ARBA" id="ARBA00046432"/>
    </source>
</evidence>
<comment type="subunit">
    <text evidence="9">Component of the translation initiation factor 2B (eIF2B) complex which is a heterodecamer of two sets of five different subunits: alpha, beta, gamma, delta and epsilon. Subunits alpha, beta and delta comprise a regulatory subcomplex and subunits epsilon and gamma comprise a catalytic subcomplex. Within the complex, the hexameric regulatory complex resides at the center, with the two heterodimeric catalytic subcomplexes bound on opposite sides.</text>
</comment>
<accession>F1A470</accession>
<evidence type="ECO:0000256" key="2">
    <source>
        <dbReference type="ARBA" id="ARBA00007878"/>
    </source>
</evidence>
<dbReference type="Gene3D" id="2.160.10.10">
    <property type="entry name" value="Hexapeptide repeat proteins"/>
    <property type="match status" value="1"/>
</dbReference>
<comment type="similarity">
    <text evidence="2">Belongs to the eIF-2B gamma/epsilon subunits family.</text>
</comment>
<evidence type="ECO:0000259" key="11">
    <source>
        <dbReference type="Pfam" id="PF25084"/>
    </source>
</evidence>
<evidence type="ECO:0000313" key="13">
    <source>
        <dbReference type="Proteomes" id="UP000001064"/>
    </source>
</evidence>
<dbReference type="KEGG" id="dpp:DICPUDRAFT_43464"/>
<keyword evidence="4" id="KW-0396">Initiation factor</keyword>
<keyword evidence="3" id="KW-0963">Cytoplasm</keyword>
<dbReference type="PANTHER" id="PTHR45989:SF1">
    <property type="entry name" value="TRANSLATION INITIATION FACTOR EIF-2B SUBUNIT GAMMA"/>
    <property type="match status" value="1"/>
</dbReference>
<gene>
    <name evidence="12" type="ORF">DICPUDRAFT_43464</name>
</gene>
<protein>
    <recommendedName>
        <fullName evidence="6">Translation initiation factor eIF2B subunit gamma</fullName>
    </recommendedName>
    <alternativeName>
        <fullName evidence="7">eIF2B GDP-GTP exchange factor subunit gamma</fullName>
    </alternativeName>
</protein>
<feature type="domain" description="Nucleotidyl transferase" evidence="10">
    <location>
        <begin position="20"/>
        <end position="256"/>
    </location>
</feature>
<keyword evidence="5" id="KW-0648">Protein biosynthesis</keyword>
<dbReference type="Proteomes" id="UP000001064">
    <property type="component" value="Unassembled WGS sequence"/>
</dbReference>
<dbReference type="InterPro" id="IPR056764">
    <property type="entry name" value="LbH_EIF2B3/5"/>
</dbReference>
<dbReference type="Gene3D" id="3.90.550.10">
    <property type="entry name" value="Spore Coat Polysaccharide Biosynthesis Protein SpsA, Chain A"/>
    <property type="match status" value="1"/>
</dbReference>
<dbReference type="SUPFAM" id="SSF53448">
    <property type="entry name" value="Nucleotide-diphospho-sugar transferases"/>
    <property type="match status" value="1"/>
</dbReference>
<comment type="subcellular location">
    <subcellularLocation>
        <location evidence="1">Cytoplasm</location>
        <location evidence="1">Cytosol</location>
    </subcellularLocation>
</comment>
<dbReference type="GO" id="GO:0005851">
    <property type="term" value="C:eukaryotic translation initiation factor 2B complex"/>
    <property type="evidence" value="ECO:0000318"/>
    <property type="project" value="GO_Central"/>
</dbReference>
<dbReference type="Pfam" id="PF25084">
    <property type="entry name" value="LbH_EIF2B"/>
    <property type="match status" value="1"/>
</dbReference>
<dbReference type="InParanoid" id="F1A470"/>
<dbReference type="OMA" id="NCVINPK"/>
<dbReference type="STRING" id="5786.F1A470"/>
<dbReference type="eggNOG" id="KOG1462">
    <property type="taxonomic scope" value="Eukaryota"/>
</dbReference>
<reference evidence="13" key="1">
    <citation type="journal article" date="2011" name="Genome Biol.">
        <title>Comparative genomics of the social amoebae Dictyostelium discoideum and Dictyostelium purpureum.</title>
        <authorList>
            <consortium name="US DOE Joint Genome Institute (JGI-PGF)"/>
            <person name="Sucgang R."/>
            <person name="Kuo A."/>
            <person name="Tian X."/>
            <person name="Salerno W."/>
            <person name="Parikh A."/>
            <person name="Feasley C.L."/>
            <person name="Dalin E."/>
            <person name="Tu H."/>
            <person name="Huang E."/>
            <person name="Barry K."/>
            <person name="Lindquist E."/>
            <person name="Shapiro H."/>
            <person name="Bruce D."/>
            <person name="Schmutz J."/>
            <person name="Salamov A."/>
            <person name="Fey P."/>
            <person name="Gaudet P."/>
            <person name="Anjard C."/>
            <person name="Babu M.M."/>
            <person name="Basu S."/>
            <person name="Bushmanova Y."/>
            <person name="van der Wel H."/>
            <person name="Katoh-Kurasawa M."/>
            <person name="Dinh C."/>
            <person name="Coutinho P.M."/>
            <person name="Saito T."/>
            <person name="Elias M."/>
            <person name="Schaap P."/>
            <person name="Kay R.R."/>
            <person name="Henrissat B."/>
            <person name="Eichinger L."/>
            <person name="Rivero F."/>
            <person name="Putnam N.H."/>
            <person name="West C.M."/>
            <person name="Loomis W.F."/>
            <person name="Chisholm R.L."/>
            <person name="Shaulsky G."/>
            <person name="Strassmann J.E."/>
            <person name="Queller D.C."/>
            <person name="Kuspa A."/>
            <person name="Grigoriev I.V."/>
        </authorList>
    </citation>
    <scope>NUCLEOTIDE SEQUENCE [LARGE SCALE GENOMIC DNA]</scope>
    <source>
        <strain evidence="13">QSDP1</strain>
    </source>
</reference>
<dbReference type="EMBL" id="GL871501">
    <property type="protein sequence ID" value="EGC29005.1"/>
    <property type="molecule type" value="Genomic_DNA"/>
</dbReference>
<evidence type="ECO:0000256" key="5">
    <source>
        <dbReference type="ARBA" id="ARBA00022917"/>
    </source>
</evidence>
<evidence type="ECO:0000256" key="1">
    <source>
        <dbReference type="ARBA" id="ARBA00004514"/>
    </source>
</evidence>
<dbReference type="CDD" id="cd04198">
    <property type="entry name" value="eIF-2B_gamma_N"/>
    <property type="match status" value="1"/>
</dbReference>
<evidence type="ECO:0000256" key="3">
    <source>
        <dbReference type="ARBA" id="ARBA00022490"/>
    </source>
</evidence>
<proteinExistence type="inferred from homology"/>
<evidence type="ECO:0000256" key="6">
    <source>
        <dbReference type="ARBA" id="ARBA00044196"/>
    </source>
</evidence>
<dbReference type="InterPro" id="IPR051960">
    <property type="entry name" value="eIF2B_gamma"/>
</dbReference>